<dbReference type="Proteomes" id="UP000011705">
    <property type="component" value="Chromosome"/>
</dbReference>
<protein>
    <recommendedName>
        <fullName evidence="1">Glycosyl transferase family 25 domain-containing protein</fullName>
    </recommendedName>
</protein>
<evidence type="ECO:0000313" key="2">
    <source>
        <dbReference type="EMBL" id="EMB36028.1"/>
    </source>
</evidence>
<accession>A0A0E2EKC7</accession>
<dbReference type="AlphaFoldDB" id="A0A0E2EKC7"/>
<dbReference type="Pfam" id="PF01755">
    <property type="entry name" value="Glyco_transf_25"/>
    <property type="match status" value="1"/>
</dbReference>
<dbReference type="CDD" id="cd06532">
    <property type="entry name" value="Glyco_transf_25"/>
    <property type="match status" value="1"/>
</dbReference>
<name>A0A0E2EKC7_TREDN</name>
<feature type="domain" description="Glycosyl transferase family 25" evidence="1">
    <location>
        <begin position="7"/>
        <end position="181"/>
    </location>
</feature>
<evidence type="ECO:0000259" key="1">
    <source>
        <dbReference type="Pfam" id="PF01755"/>
    </source>
</evidence>
<dbReference type="PATRIC" id="fig|999432.5.peg.227"/>
<gene>
    <name evidence="2" type="ORF">HMPREF9726_00220</name>
</gene>
<dbReference type="EMBL" id="AGDV01000001">
    <property type="protein sequence ID" value="EMB36028.1"/>
    <property type="molecule type" value="Genomic_DNA"/>
</dbReference>
<proteinExistence type="predicted"/>
<dbReference type="HOGENOM" id="CLU_071269_4_0_12"/>
<sequence length="254" mass="30319">MINKTMKVFIINLKESTDRRQYMIEEMKKTNLQYEFFNAVNGKDIKNIEDVYDHDYAVTKVGSPLNLGEIGCCMSHLLIYKKMIDENIERALILEDDIIISEKIDEIIKEILEFNLQNSIVLLGQSSKKLKRKIYKTKLDSIYTMSKIFNSACGTYGYIIDNKAAEKLYHFNYPVKYASDMWHIFWKFIDIYVLEPYLIDYKRDSCSVIDSYSKRTYDLKKTDRSIFYIFFRRSISLCKRIFWVLRDCIYRVLP</sequence>
<comment type="caution">
    <text evidence="2">The sequence shown here is derived from an EMBL/GenBank/DDBJ whole genome shotgun (WGS) entry which is preliminary data.</text>
</comment>
<dbReference type="RefSeq" id="WP_002682798.1">
    <property type="nucleotide sequence ID" value="NZ_CM001795.1"/>
</dbReference>
<dbReference type="InterPro" id="IPR002654">
    <property type="entry name" value="Glyco_trans_25"/>
</dbReference>
<organism evidence="2">
    <name type="scientific">Treponema denticola H-22</name>
    <dbReference type="NCBI Taxonomy" id="999432"/>
    <lineage>
        <taxon>Bacteria</taxon>
        <taxon>Pseudomonadati</taxon>
        <taxon>Spirochaetota</taxon>
        <taxon>Spirochaetia</taxon>
        <taxon>Spirochaetales</taxon>
        <taxon>Treponemataceae</taxon>
        <taxon>Treponema</taxon>
    </lineage>
</organism>
<reference evidence="2" key="1">
    <citation type="submission" date="2012-01" db="EMBL/GenBank/DDBJ databases">
        <title>The Genome Sequence of Treponema denticola H-22.</title>
        <authorList>
            <consortium name="The Broad Institute Genome Sequencing Platform"/>
            <person name="Earl A."/>
            <person name="Ward D."/>
            <person name="Feldgarden M."/>
            <person name="Gevers D."/>
            <person name="Blanton J.M."/>
            <person name="Fenno C.J."/>
            <person name="Baranova O.V."/>
            <person name="Mathney J."/>
            <person name="Dewhirst F.E."/>
            <person name="Izard J."/>
            <person name="Young S.K."/>
            <person name="Zeng Q."/>
            <person name="Gargeya S."/>
            <person name="Fitzgerald M."/>
            <person name="Haas B."/>
            <person name="Abouelleil A."/>
            <person name="Alvarado L."/>
            <person name="Arachchi H.M."/>
            <person name="Berlin A."/>
            <person name="Chapman S.B."/>
            <person name="Gearin G."/>
            <person name="Goldberg J."/>
            <person name="Griggs A."/>
            <person name="Gujja S."/>
            <person name="Hansen M."/>
            <person name="Heiman D."/>
            <person name="Howarth C."/>
            <person name="Larimer J."/>
            <person name="Lui A."/>
            <person name="MacDonald P.J.P."/>
            <person name="McCowen C."/>
            <person name="Montmayeur A."/>
            <person name="Murphy C."/>
            <person name="Neiman D."/>
            <person name="Pearson M."/>
            <person name="Priest M."/>
            <person name="Roberts A."/>
            <person name="Saif S."/>
            <person name="Shea T."/>
            <person name="Sisk P."/>
            <person name="Stolte C."/>
            <person name="Sykes S."/>
            <person name="Wortman J."/>
            <person name="Nusbaum C."/>
            <person name="Birren B."/>
        </authorList>
    </citation>
    <scope>NUCLEOTIDE SEQUENCE [LARGE SCALE GENOMIC DNA]</scope>
    <source>
        <strain evidence="2">H-22</strain>
    </source>
</reference>